<dbReference type="EMBL" id="CAMKVN010000903">
    <property type="protein sequence ID" value="CAI2172158.1"/>
    <property type="molecule type" value="Genomic_DNA"/>
</dbReference>
<protein>
    <submittedName>
        <fullName evidence="1">1691_t:CDS:1</fullName>
    </submittedName>
</protein>
<dbReference type="AlphaFoldDB" id="A0A9W4SK88"/>
<keyword evidence="2" id="KW-1185">Reference proteome</keyword>
<accession>A0A9W4SK88</accession>
<sequence length="64" mass="7258">MDVEMVEPVLLDNGNTGAKCLVKITDEKLYRKLYLNGNLTSNLIMHLARSHLITENTDIKEKSI</sequence>
<dbReference type="Proteomes" id="UP001153678">
    <property type="component" value="Unassembled WGS sequence"/>
</dbReference>
<name>A0A9W4SK88_9GLOM</name>
<reference evidence="1" key="1">
    <citation type="submission" date="2022-08" db="EMBL/GenBank/DDBJ databases">
        <authorList>
            <person name="Kallberg Y."/>
            <person name="Tangrot J."/>
            <person name="Rosling A."/>
        </authorList>
    </citation>
    <scope>NUCLEOTIDE SEQUENCE</scope>
    <source>
        <strain evidence="1">Wild A</strain>
    </source>
</reference>
<dbReference type="OrthoDB" id="10448235at2759"/>
<comment type="caution">
    <text evidence="1">The sequence shown here is derived from an EMBL/GenBank/DDBJ whole genome shotgun (WGS) entry which is preliminary data.</text>
</comment>
<evidence type="ECO:0000313" key="2">
    <source>
        <dbReference type="Proteomes" id="UP001153678"/>
    </source>
</evidence>
<evidence type="ECO:0000313" key="1">
    <source>
        <dbReference type="EMBL" id="CAI2172158.1"/>
    </source>
</evidence>
<gene>
    <name evidence="1" type="ORF">FWILDA_LOCUS5439</name>
</gene>
<proteinExistence type="predicted"/>
<organism evidence="1 2">
    <name type="scientific">Funneliformis geosporum</name>
    <dbReference type="NCBI Taxonomy" id="1117311"/>
    <lineage>
        <taxon>Eukaryota</taxon>
        <taxon>Fungi</taxon>
        <taxon>Fungi incertae sedis</taxon>
        <taxon>Mucoromycota</taxon>
        <taxon>Glomeromycotina</taxon>
        <taxon>Glomeromycetes</taxon>
        <taxon>Glomerales</taxon>
        <taxon>Glomeraceae</taxon>
        <taxon>Funneliformis</taxon>
    </lineage>
</organism>